<dbReference type="PANTHER" id="PTHR40697:SF2">
    <property type="entry name" value="ATP-NAD KINASE-RELATED"/>
    <property type="match status" value="1"/>
</dbReference>
<sequence>MASNFKLGLIINPVAGMGGKVGLHGTDNDLAQIAISHGAEKISFDRAQRTISMLVTEQDNIDFYSPSGVMGGELLEMLGINFFEIDLNENLDFNKTNHLHTQNTALKMLDHKVDVIIFAGGDGTARDVFTAVGSKVPILGIPSGVKMRSGVFANYPEHAAMIILDALAAAQDGKNFELTNADVLDASIDSKEYSNSQFFGSARTFKAPNRITNPKVNSHSNQDVALMELAAHLSKNLEPDRLYLFGPGQSAKAILSNLGSSFANQDQSGVDAYYAGEIIGQDLSEKAILDLLSRFDDKRKFQAPVLYLGVIGGQGFLLGRGNQQLSYEVISKIGVGNIYVLANSGKINQIVPSRLYVDFGDAVHFKIFSDYIKVHVAIDRTLVCKVLSSGVQSNQ</sequence>
<dbReference type="EMBL" id="JNSL01000013">
    <property type="protein sequence ID" value="KGA21119.1"/>
    <property type="molecule type" value="Genomic_DNA"/>
</dbReference>
<dbReference type="InterPro" id="IPR016064">
    <property type="entry name" value="NAD/diacylglycerol_kinase_sf"/>
</dbReference>
<accession>A0A094QFQ7</accession>
<dbReference type="Gene3D" id="3.40.50.10330">
    <property type="entry name" value="Probable inorganic polyphosphate/atp-NAD kinase, domain 1"/>
    <property type="match status" value="1"/>
</dbReference>
<name>A0A094QFQ7_9ZZZZ</name>
<dbReference type="InterPro" id="IPR002504">
    <property type="entry name" value="NADK"/>
</dbReference>
<evidence type="ECO:0000313" key="1">
    <source>
        <dbReference type="EMBL" id="KGA21119.1"/>
    </source>
</evidence>
<dbReference type="Pfam" id="PF01513">
    <property type="entry name" value="NAD_kinase"/>
    <property type="match status" value="1"/>
</dbReference>
<comment type="caution">
    <text evidence="1">The sequence shown here is derived from an EMBL/GenBank/DDBJ whole genome shotgun (WGS) entry which is preliminary data.</text>
</comment>
<dbReference type="InterPro" id="IPR039065">
    <property type="entry name" value="AcoX-like"/>
</dbReference>
<dbReference type="GO" id="GO:0003951">
    <property type="term" value="F:NAD+ kinase activity"/>
    <property type="evidence" value="ECO:0007669"/>
    <property type="project" value="InterPro"/>
</dbReference>
<dbReference type="AlphaFoldDB" id="A0A094QFQ7"/>
<dbReference type="InterPro" id="IPR017438">
    <property type="entry name" value="ATP-NAD_kinase_N"/>
</dbReference>
<evidence type="ECO:0008006" key="2">
    <source>
        <dbReference type="Google" id="ProtNLM"/>
    </source>
</evidence>
<gene>
    <name evidence="1" type="ORF">GM51_3535</name>
</gene>
<reference evidence="1" key="1">
    <citation type="submission" date="2014-06" db="EMBL/GenBank/DDBJ databases">
        <title>Key roles for freshwater Actinobacteria revealed by deep metagenomic sequencing.</title>
        <authorList>
            <person name="Ghai R."/>
            <person name="Mizuno C.M."/>
            <person name="Picazo A."/>
            <person name="Camacho A."/>
            <person name="Rodriguez-Valera F."/>
        </authorList>
    </citation>
    <scope>NUCLEOTIDE SEQUENCE</scope>
</reference>
<organism evidence="1">
    <name type="scientific">freshwater metagenome</name>
    <dbReference type="NCBI Taxonomy" id="449393"/>
    <lineage>
        <taxon>unclassified sequences</taxon>
        <taxon>metagenomes</taxon>
        <taxon>ecological metagenomes</taxon>
    </lineage>
</organism>
<dbReference type="SUPFAM" id="SSF111331">
    <property type="entry name" value="NAD kinase/diacylglycerol kinase-like"/>
    <property type="match status" value="1"/>
</dbReference>
<protein>
    <recommendedName>
        <fullName evidence="2">ATP-NAD kinase</fullName>
    </recommendedName>
</protein>
<proteinExistence type="predicted"/>
<dbReference type="PANTHER" id="PTHR40697">
    <property type="entry name" value="ACETOIN CATABOLISM PROTEIN X"/>
    <property type="match status" value="1"/>
</dbReference>
<dbReference type="GO" id="GO:0006741">
    <property type="term" value="P:NADP+ biosynthetic process"/>
    <property type="evidence" value="ECO:0007669"/>
    <property type="project" value="InterPro"/>
</dbReference>